<keyword evidence="2" id="KW-1185">Reference proteome</keyword>
<protein>
    <recommendedName>
        <fullName evidence="3">Transposase IS200-like domain-containing protein</fullName>
    </recommendedName>
</protein>
<dbReference type="Proteomes" id="UP000010816">
    <property type="component" value="Chromosome"/>
</dbReference>
<dbReference type="KEGG" id="tmb:Thimo_2195"/>
<proteinExistence type="predicted"/>
<name>L0GVY9_9GAMM</name>
<dbReference type="PATRIC" id="fig|765912.4.peg.2154"/>
<dbReference type="STRING" id="765912.Thimo_2195"/>
<organism evidence="1 2">
    <name type="scientific">Thioflavicoccus mobilis 8321</name>
    <dbReference type="NCBI Taxonomy" id="765912"/>
    <lineage>
        <taxon>Bacteria</taxon>
        <taxon>Pseudomonadati</taxon>
        <taxon>Pseudomonadota</taxon>
        <taxon>Gammaproteobacteria</taxon>
        <taxon>Chromatiales</taxon>
        <taxon>Chromatiaceae</taxon>
        <taxon>Thioflavicoccus</taxon>
    </lineage>
</organism>
<gene>
    <name evidence="1" type="ORF">Thimo_2195</name>
</gene>
<evidence type="ECO:0000313" key="1">
    <source>
        <dbReference type="EMBL" id="AGA90943.1"/>
    </source>
</evidence>
<evidence type="ECO:0008006" key="3">
    <source>
        <dbReference type="Google" id="ProtNLM"/>
    </source>
</evidence>
<sequence>MAPLSDSSFPVLGTTSARAEMHARTSIGVTGTAERSSPCLPRFVSASTGGHAYCPMSNHYHLLMANLSAGMRQLNGVYTGLQRFTRTRISRIVRAAEEAKGKT</sequence>
<accession>L0GVY9</accession>
<dbReference type="AlphaFoldDB" id="L0GVY9"/>
<dbReference type="HOGENOM" id="CLU_2262537_0_0_6"/>
<dbReference type="EMBL" id="CP003051">
    <property type="protein sequence ID" value="AGA90943.1"/>
    <property type="molecule type" value="Genomic_DNA"/>
</dbReference>
<evidence type="ECO:0000313" key="2">
    <source>
        <dbReference type="Proteomes" id="UP000010816"/>
    </source>
</evidence>
<reference evidence="1 2" key="1">
    <citation type="submission" date="2011-09" db="EMBL/GenBank/DDBJ databases">
        <title>Complete sequence of chromosome of Thioflavicoccus mobilis 8321.</title>
        <authorList>
            <consortium name="US DOE Joint Genome Institute"/>
            <person name="Lucas S."/>
            <person name="Han J."/>
            <person name="Lapidus A."/>
            <person name="Cheng J.-F."/>
            <person name="Goodwin L."/>
            <person name="Pitluck S."/>
            <person name="Peters L."/>
            <person name="Ovchinnikova G."/>
            <person name="Lu M."/>
            <person name="Detter J.C."/>
            <person name="Han C."/>
            <person name="Tapia R."/>
            <person name="Land M."/>
            <person name="Hauser L."/>
            <person name="Kyrpides N."/>
            <person name="Ivanova N."/>
            <person name="Pagani I."/>
            <person name="Vogl K."/>
            <person name="Liu Z."/>
            <person name="Imhoff J."/>
            <person name="Thiel V."/>
            <person name="Frigaard N.-U."/>
            <person name="Bryant D."/>
            <person name="Woyke T."/>
        </authorList>
    </citation>
    <scope>NUCLEOTIDE SEQUENCE [LARGE SCALE GENOMIC DNA]</scope>
    <source>
        <strain evidence="1 2">8321</strain>
    </source>
</reference>